<dbReference type="SFLD" id="SFLDS00003">
    <property type="entry name" value="Haloacid_Dehalogenase"/>
    <property type="match status" value="1"/>
</dbReference>
<protein>
    <recommendedName>
        <fullName evidence="8">Beta-phosphoglucomutase</fullName>
    </recommendedName>
</protein>
<dbReference type="PANTHER" id="PTHR43481:SF4">
    <property type="entry name" value="GLYCEROL-1-PHOSPHATE PHOSPHOHYDROLASE 1-RELATED"/>
    <property type="match status" value="1"/>
</dbReference>
<evidence type="ECO:0000313" key="6">
    <source>
        <dbReference type="EMBL" id="KSU86338.1"/>
    </source>
</evidence>
<reference evidence="6 7" key="1">
    <citation type="submission" date="2015-11" db="EMBL/GenBank/DDBJ databases">
        <title>Bacillus caseinolyticus sp nov.</title>
        <authorList>
            <person name="Dastager S.G."/>
            <person name="Mawlankar R."/>
        </authorList>
    </citation>
    <scope>NUCLEOTIDE SEQUENCE [LARGE SCALE GENOMIC DNA]</scope>
    <source>
        <strain evidence="6 7">SGD-V-76</strain>
    </source>
</reference>
<feature type="binding site" evidence="4">
    <location>
        <position position="13"/>
    </location>
    <ligand>
        <name>Mg(2+)</name>
        <dbReference type="ChEBI" id="CHEBI:18420"/>
    </ligand>
</feature>
<dbReference type="SUPFAM" id="SSF56784">
    <property type="entry name" value="HAD-like"/>
    <property type="match status" value="1"/>
</dbReference>
<dbReference type="GO" id="GO:0005975">
    <property type="term" value="P:carbohydrate metabolic process"/>
    <property type="evidence" value="ECO:0007669"/>
    <property type="project" value="InterPro"/>
</dbReference>
<evidence type="ECO:0000256" key="1">
    <source>
        <dbReference type="ARBA" id="ARBA00006171"/>
    </source>
</evidence>
<dbReference type="AlphaFoldDB" id="A0A0V8JGZ9"/>
<dbReference type="SFLD" id="SFLDG01135">
    <property type="entry name" value="C1.5.6:_HAD__Beta-PGM__Phospha"/>
    <property type="match status" value="1"/>
</dbReference>
<dbReference type="Proteomes" id="UP000053681">
    <property type="component" value="Unassembled WGS sequence"/>
</dbReference>
<keyword evidence="7" id="KW-1185">Reference proteome</keyword>
<evidence type="ECO:0008006" key="8">
    <source>
        <dbReference type="Google" id="ProtNLM"/>
    </source>
</evidence>
<evidence type="ECO:0000256" key="3">
    <source>
        <dbReference type="PIRSR" id="PIRSR610972-2"/>
    </source>
</evidence>
<dbReference type="SFLD" id="SFLDG01129">
    <property type="entry name" value="C1.5:_HAD__Beta-PGM__Phosphata"/>
    <property type="match status" value="1"/>
</dbReference>
<name>A0A0V8JGZ9_9BACI</name>
<dbReference type="NCBIfam" id="TIGR01549">
    <property type="entry name" value="HAD-SF-IA-v1"/>
    <property type="match status" value="1"/>
</dbReference>
<dbReference type="EMBL" id="LNQP01000092">
    <property type="protein sequence ID" value="KSU86338.1"/>
    <property type="molecule type" value="Genomic_DNA"/>
</dbReference>
<dbReference type="InterPro" id="IPR023198">
    <property type="entry name" value="PGP-like_dom2"/>
</dbReference>
<dbReference type="Pfam" id="PF00702">
    <property type="entry name" value="Hydrolase"/>
    <property type="match status" value="1"/>
</dbReference>
<feature type="site" description="Important for catalytic activity and assists the phosphoryl transfer reaction to Asp8 by balancing charge and orienting the reacting groups" evidence="5">
    <location>
        <position position="147"/>
    </location>
</feature>
<feature type="binding site" evidence="4">
    <location>
        <position position="172"/>
    </location>
    <ligand>
        <name>Mg(2+)</name>
        <dbReference type="ChEBI" id="CHEBI:18420"/>
    </ligand>
</feature>
<dbReference type="GO" id="GO:0008801">
    <property type="term" value="F:beta-phosphoglucomutase activity"/>
    <property type="evidence" value="ECO:0007669"/>
    <property type="project" value="InterPro"/>
</dbReference>
<dbReference type="InterPro" id="IPR010972">
    <property type="entry name" value="Beta-PGM"/>
</dbReference>
<keyword evidence="4" id="KW-0460">Magnesium</keyword>
<keyword evidence="4" id="KW-0479">Metal-binding</keyword>
<dbReference type="GO" id="GO:0050308">
    <property type="term" value="F:sugar-phosphatase activity"/>
    <property type="evidence" value="ECO:0007669"/>
    <property type="project" value="TreeGrafter"/>
</dbReference>
<dbReference type="Gene3D" id="3.40.50.1000">
    <property type="entry name" value="HAD superfamily/HAD-like"/>
    <property type="match status" value="1"/>
</dbReference>
<dbReference type="NCBIfam" id="TIGR01990">
    <property type="entry name" value="bPGM"/>
    <property type="match status" value="1"/>
</dbReference>
<proteinExistence type="inferred from homology"/>
<sequence>MQAQFEALIFDLDGVIVDTINLYYQANKMIADETGVHFTHDWNQQIQGISRYETVKQIVRQSDKFYSEEEMHALAEKKNRHYQVLIETLDEKAILPGIFQLIKEAKAAETKLAIASSSSNAMHVLEKIGLQSYFDKVVTSRDVTRGKPDPEIFLTAAKEIGTHPKNCVAIEDGIAGLTAIKQTDMFSIGVGLHEGMEQADWQVASTHELTFKSVNKKFVNR</sequence>
<feature type="binding site" evidence="3">
    <location>
        <position position="78"/>
    </location>
    <ligand>
        <name>substrate</name>
    </ligand>
</feature>
<feature type="binding site" evidence="3">
    <location>
        <begin position="116"/>
        <end position="120"/>
    </location>
    <ligand>
        <name>substrate</name>
    </ligand>
</feature>
<comment type="caution">
    <text evidence="6">The sequence shown here is derived from an EMBL/GenBank/DDBJ whole genome shotgun (WGS) entry which is preliminary data.</text>
</comment>
<gene>
    <name evidence="6" type="ORF">AS180_19150</name>
</gene>
<organism evidence="6 7">
    <name type="scientific">Priestia veravalensis</name>
    <dbReference type="NCBI Taxonomy" id="1414648"/>
    <lineage>
        <taxon>Bacteria</taxon>
        <taxon>Bacillati</taxon>
        <taxon>Bacillota</taxon>
        <taxon>Bacilli</taxon>
        <taxon>Bacillales</taxon>
        <taxon>Bacillaceae</taxon>
        <taxon>Priestia</taxon>
    </lineage>
</organism>
<feature type="binding site" evidence="4">
    <location>
        <position position="171"/>
    </location>
    <ligand>
        <name>Mg(2+)</name>
        <dbReference type="ChEBI" id="CHEBI:18420"/>
    </ligand>
</feature>
<feature type="binding site" evidence="3">
    <location>
        <position position="147"/>
    </location>
    <ligand>
        <name>substrate</name>
    </ligand>
</feature>
<dbReference type="NCBIfam" id="TIGR02009">
    <property type="entry name" value="PGMB-YQAB-SF"/>
    <property type="match status" value="1"/>
</dbReference>
<evidence type="ECO:0000256" key="5">
    <source>
        <dbReference type="PIRSR" id="PIRSR610972-4"/>
    </source>
</evidence>
<feature type="site" description="Important for catalytic activity and assists the phosphoryl transfer reaction to Asp8 by balancing charge and orienting the reacting groups" evidence="5">
    <location>
        <position position="116"/>
    </location>
</feature>
<dbReference type="InterPro" id="IPR023214">
    <property type="entry name" value="HAD_sf"/>
</dbReference>
<feature type="binding site" evidence="3">
    <location>
        <begin position="11"/>
        <end position="13"/>
    </location>
    <ligand>
        <name>substrate</name>
    </ligand>
</feature>
<dbReference type="RefSeq" id="WP_025910412.1">
    <property type="nucleotide sequence ID" value="NZ_KQ758706.1"/>
</dbReference>
<dbReference type="InterPro" id="IPR051806">
    <property type="entry name" value="HAD-like_SPP"/>
</dbReference>
<dbReference type="GO" id="GO:0000287">
    <property type="term" value="F:magnesium ion binding"/>
    <property type="evidence" value="ECO:0007669"/>
    <property type="project" value="InterPro"/>
</dbReference>
<comment type="similarity">
    <text evidence="1">Belongs to the HAD-like hydrolase superfamily. CbbY/CbbZ/Gph/YieH family.</text>
</comment>
<evidence type="ECO:0000313" key="7">
    <source>
        <dbReference type="Proteomes" id="UP000053681"/>
    </source>
</evidence>
<evidence type="ECO:0000256" key="2">
    <source>
        <dbReference type="PIRSR" id="PIRSR610972-1"/>
    </source>
</evidence>
<feature type="binding site" evidence="4">
    <location>
        <position position="11"/>
    </location>
    <ligand>
        <name>Mg(2+)</name>
        <dbReference type="ChEBI" id="CHEBI:18420"/>
    </ligand>
</feature>
<dbReference type="NCBIfam" id="TIGR01509">
    <property type="entry name" value="HAD-SF-IA-v3"/>
    <property type="match status" value="1"/>
</dbReference>
<dbReference type="CDD" id="cd02598">
    <property type="entry name" value="HAD_BPGM"/>
    <property type="match status" value="1"/>
</dbReference>
<dbReference type="Gene3D" id="1.10.150.240">
    <property type="entry name" value="Putative phosphatase, domain 2"/>
    <property type="match status" value="1"/>
</dbReference>
<dbReference type="PANTHER" id="PTHR43481">
    <property type="entry name" value="FRUCTOSE-1-PHOSPHATE PHOSPHATASE"/>
    <property type="match status" value="1"/>
</dbReference>
<dbReference type="InterPro" id="IPR036412">
    <property type="entry name" value="HAD-like_sf"/>
</dbReference>
<comment type="cofactor">
    <cofactor evidence="4">
        <name>Mg(2+)</name>
        <dbReference type="ChEBI" id="CHEBI:18420"/>
    </cofactor>
    <text evidence="4">Binds 2 magnesium ions per subunit.</text>
</comment>
<dbReference type="InterPro" id="IPR006439">
    <property type="entry name" value="HAD-SF_hydro_IA"/>
</dbReference>
<evidence type="ECO:0000256" key="4">
    <source>
        <dbReference type="PIRSR" id="PIRSR610972-3"/>
    </source>
</evidence>
<accession>A0A0V8JGZ9</accession>
<dbReference type="PRINTS" id="PR00413">
    <property type="entry name" value="HADHALOGNASE"/>
</dbReference>
<dbReference type="InterPro" id="IPR010976">
    <property type="entry name" value="B-phosphoglucomutase_hydrolase"/>
</dbReference>
<feature type="active site" description="Nucleophile" evidence="2">
    <location>
        <position position="11"/>
    </location>
</feature>
<feature type="active site" description="Proton donor/acceptor" evidence="2">
    <location>
        <position position="13"/>
    </location>
</feature>
<feature type="binding site" evidence="3">
    <location>
        <begin position="46"/>
        <end position="51"/>
    </location>
    <ligand>
        <name>substrate</name>
    </ligand>
</feature>